<protein>
    <submittedName>
        <fullName evidence="1">Uncharacterized protein</fullName>
    </submittedName>
</protein>
<proteinExistence type="predicted"/>
<keyword evidence="2" id="KW-1185">Reference proteome</keyword>
<evidence type="ECO:0000313" key="1">
    <source>
        <dbReference type="EMBL" id="GBG66075.1"/>
    </source>
</evidence>
<accession>A0A388K7N5</accession>
<sequence length="325" mass="34069">MAGYEGAMSIEDARLEDMRGVVRGGGPGFPGWSQDCARNSPTERGVGQRVDGHPWTFGGMDRPGTGGGQQGFYGVDLTPPGGNLQGGVPRGGVGDGYGEEAVHHTLRVDASFPQFDVNSQGCGAWGGGQPRRRSLEVQHTPYIAHQPRLSMADRQRGHPADNFDRQMTHLRRGQQPPCTPGNAPTGGRVDDLSRHGPWRPHRGIPGCGMECREATSEGGGSDASDNSAKTWRTSAGRVRGDGLPATAGMRVIMEESTRALVDGLDRASGTLARATTEGASMLSSQVGDIAQQIGAVAGAMQEGNAIMANLVAVMASRCTASLRPT</sequence>
<dbReference type="Proteomes" id="UP000265515">
    <property type="component" value="Unassembled WGS sequence"/>
</dbReference>
<dbReference type="EMBL" id="BFEA01000069">
    <property type="protein sequence ID" value="GBG66075.1"/>
    <property type="molecule type" value="Genomic_DNA"/>
</dbReference>
<evidence type="ECO:0000313" key="2">
    <source>
        <dbReference type="Proteomes" id="UP000265515"/>
    </source>
</evidence>
<reference evidence="1 2" key="1">
    <citation type="journal article" date="2018" name="Cell">
        <title>The Chara Genome: Secondary Complexity and Implications for Plant Terrestrialization.</title>
        <authorList>
            <person name="Nishiyama T."/>
            <person name="Sakayama H."/>
            <person name="Vries J.D."/>
            <person name="Buschmann H."/>
            <person name="Saint-Marcoux D."/>
            <person name="Ullrich K.K."/>
            <person name="Haas F.B."/>
            <person name="Vanderstraeten L."/>
            <person name="Becker D."/>
            <person name="Lang D."/>
            <person name="Vosolsobe S."/>
            <person name="Rombauts S."/>
            <person name="Wilhelmsson P.K.I."/>
            <person name="Janitza P."/>
            <person name="Kern R."/>
            <person name="Heyl A."/>
            <person name="Rumpler F."/>
            <person name="Villalobos L.I.A.C."/>
            <person name="Clay J.M."/>
            <person name="Skokan R."/>
            <person name="Toyoda A."/>
            <person name="Suzuki Y."/>
            <person name="Kagoshima H."/>
            <person name="Schijlen E."/>
            <person name="Tajeshwar N."/>
            <person name="Catarino B."/>
            <person name="Hetherington A.J."/>
            <person name="Saltykova A."/>
            <person name="Bonnot C."/>
            <person name="Breuninger H."/>
            <person name="Symeonidi A."/>
            <person name="Radhakrishnan G.V."/>
            <person name="Van Nieuwerburgh F."/>
            <person name="Deforce D."/>
            <person name="Chang C."/>
            <person name="Karol K.G."/>
            <person name="Hedrich R."/>
            <person name="Ulvskov P."/>
            <person name="Glockner G."/>
            <person name="Delwiche C.F."/>
            <person name="Petrasek J."/>
            <person name="Van de Peer Y."/>
            <person name="Friml J."/>
            <person name="Beilby M."/>
            <person name="Dolan L."/>
            <person name="Kohara Y."/>
            <person name="Sugano S."/>
            <person name="Fujiyama A."/>
            <person name="Delaux P.-M."/>
            <person name="Quint M."/>
            <person name="TheiBen G."/>
            <person name="Hagemann M."/>
            <person name="Harholt J."/>
            <person name="Dunand C."/>
            <person name="Zachgo S."/>
            <person name="Langdale J."/>
            <person name="Maumus F."/>
            <person name="Straeten D.V.D."/>
            <person name="Gould S.B."/>
            <person name="Rensing S.A."/>
        </authorList>
    </citation>
    <scope>NUCLEOTIDE SEQUENCE [LARGE SCALE GENOMIC DNA]</scope>
    <source>
        <strain evidence="1 2">S276</strain>
    </source>
</reference>
<gene>
    <name evidence="1" type="ORF">CBR_g55418</name>
</gene>
<comment type="caution">
    <text evidence="1">The sequence shown here is derived from an EMBL/GenBank/DDBJ whole genome shotgun (WGS) entry which is preliminary data.</text>
</comment>
<dbReference type="AlphaFoldDB" id="A0A388K7N5"/>
<dbReference type="Gramene" id="GBG66075">
    <property type="protein sequence ID" value="GBG66075"/>
    <property type="gene ID" value="CBR_g55418"/>
</dbReference>
<name>A0A388K7N5_CHABU</name>
<organism evidence="1 2">
    <name type="scientific">Chara braunii</name>
    <name type="common">Braun's stonewort</name>
    <dbReference type="NCBI Taxonomy" id="69332"/>
    <lineage>
        <taxon>Eukaryota</taxon>
        <taxon>Viridiplantae</taxon>
        <taxon>Streptophyta</taxon>
        <taxon>Charophyceae</taxon>
        <taxon>Charales</taxon>
        <taxon>Characeae</taxon>
        <taxon>Chara</taxon>
    </lineage>
</organism>